<protein>
    <submittedName>
        <fullName evidence="2">Uncharacterized protein</fullName>
    </submittedName>
</protein>
<feature type="transmembrane region" description="Helical" evidence="1">
    <location>
        <begin position="85"/>
        <end position="105"/>
    </location>
</feature>
<gene>
    <name evidence="2" type="ORF">OUZ56_008741</name>
</gene>
<keyword evidence="1" id="KW-0812">Transmembrane</keyword>
<keyword evidence="1" id="KW-0472">Membrane</keyword>
<keyword evidence="1" id="KW-1133">Transmembrane helix</keyword>
<proteinExistence type="predicted"/>
<name>A0ABR0ADX5_9CRUS</name>
<reference evidence="2 3" key="1">
    <citation type="journal article" date="2023" name="Nucleic Acids Res.">
        <title>The hologenome of Daphnia magna reveals possible DNA methylation and microbiome-mediated evolution of the host genome.</title>
        <authorList>
            <person name="Chaturvedi A."/>
            <person name="Li X."/>
            <person name="Dhandapani V."/>
            <person name="Marshall H."/>
            <person name="Kissane S."/>
            <person name="Cuenca-Cambronero M."/>
            <person name="Asole G."/>
            <person name="Calvet F."/>
            <person name="Ruiz-Romero M."/>
            <person name="Marangio P."/>
            <person name="Guigo R."/>
            <person name="Rago D."/>
            <person name="Mirbahai L."/>
            <person name="Eastwood N."/>
            <person name="Colbourne J.K."/>
            <person name="Zhou J."/>
            <person name="Mallon E."/>
            <person name="Orsini L."/>
        </authorList>
    </citation>
    <scope>NUCLEOTIDE SEQUENCE [LARGE SCALE GENOMIC DNA]</scope>
    <source>
        <strain evidence="2">LRV0_1</strain>
    </source>
</reference>
<evidence type="ECO:0000313" key="2">
    <source>
        <dbReference type="EMBL" id="KAK4023324.1"/>
    </source>
</evidence>
<accession>A0ABR0ADX5</accession>
<organism evidence="2 3">
    <name type="scientific">Daphnia magna</name>
    <dbReference type="NCBI Taxonomy" id="35525"/>
    <lineage>
        <taxon>Eukaryota</taxon>
        <taxon>Metazoa</taxon>
        <taxon>Ecdysozoa</taxon>
        <taxon>Arthropoda</taxon>
        <taxon>Crustacea</taxon>
        <taxon>Branchiopoda</taxon>
        <taxon>Diplostraca</taxon>
        <taxon>Cladocera</taxon>
        <taxon>Anomopoda</taxon>
        <taxon>Daphniidae</taxon>
        <taxon>Daphnia</taxon>
    </lineage>
</organism>
<evidence type="ECO:0000313" key="3">
    <source>
        <dbReference type="Proteomes" id="UP001234178"/>
    </source>
</evidence>
<sequence>MSREARSVVIRFGNPPLCPPVDLGSRFAADNPIDFTARTNRFESNLLWWAERAARMAEESDSTKRTPTFRCWVSITMKALRDMKLAVLFALVILRPGSLSSYTAFNIVNDRVASPALIVARRQRA</sequence>
<dbReference type="Proteomes" id="UP001234178">
    <property type="component" value="Unassembled WGS sequence"/>
</dbReference>
<comment type="caution">
    <text evidence="2">The sequence shown here is derived from an EMBL/GenBank/DDBJ whole genome shotgun (WGS) entry which is preliminary data.</text>
</comment>
<evidence type="ECO:0000256" key="1">
    <source>
        <dbReference type="SAM" id="Phobius"/>
    </source>
</evidence>
<dbReference type="EMBL" id="JAOYFB010000037">
    <property type="protein sequence ID" value="KAK4023324.1"/>
    <property type="molecule type" value="Genomic_DNA"/>
</dbReference>
<keyword evidence="3" id="KW-1185">Reference proteome</keyword>